<feature type="chain" id="PRO_5030694033" evidence="1">
    <location>
        <begin position="24"/>
        <end position="813"/>
    </location>
</feature>
<dbReference type="PANTHER" id="PTHR30451:SF5">
    <property type="entry name" value="SLR0019 PROTEIN"/>
    <property type="match status" value="1"/>
</dbReference>
<dbReference type="EMBL" id="WVTD01000004">
    <property type="protein sequence ID" value="MYL97710.1"/>
    <property type="molecule type" value="Genomic_DNA"/>
</dbReference>
<dbReference type="Proteomes" id="UP000465810">
    <property type="component" value="Unassembled WGS sequence"/>
</dbReference>
<name>A0A7X4GFJ4_9SPHN</name>
<organism evidence="2 3">
    <name type="scientific">Novosphingobium silvae</name>
    <dbReference type="NCBI Taxonomy" id="2692619"/>
    <lineage>
        <taxon>Bacteria</taxon>
        <taxon>Pseudomonadati</taxon>
        <taxon>Pseudomonadota</taxon>
        <taxon>Alphaproteobacteria</taxon>
        <taxon>Sphingomonadales</taxon>
        <taxon>Sphingomonadaceae</taxon>
        <taxon>Novosphingobium</taxon>
    </lineage>
</organism>
<sequence>MPLAHARVAAVLAAVLAVPSVLAPGLGPARAQEAAAVDEMPVGVSVNGRMLPDPGLLVLRQGRMFVRRSDFEAWGLMLQAAPGEQVLNGESYVPLDDVKGLSARLDDDGATLHVTADASLFPRLTMEPDHRRVPVAAAIPAQFLAYDLTLSRWSGDTQLSGLVDTGFSGEWGVATSSFLVGGSGSSRLSASRLETSVRRDFPERRMRLVVGDAVGRGAPWSRPVRYGGLFLGTDFSLDPQAVNYPLPMISGSAITPSTIELLSESSRRSLDVGPGAFDLALQPRLNGAGQVTMSVRDLAGNVRQVTRSFYASPNLLRPGLSEFAFEAGALRRGFGYDSFDYGPVFAAAGLRRGISGSLTLEGRVEISGATRMAGLGGSVVLASLGEVSVSGAVSQGRAGTGTLVRASAQRITPAYTISASYERADAGFRQVGESRFNGGGRSEMVVAGGLSLGAWGSINASYARLRQGVGGDAPTRFDLASAYYSTNLAGAYLSAGVQYTRRLHDRRAGEFDGGNSRSLGLFGSLTIPLGPRRHVSAIAEQRRAAVTFDQNLPEGTGVGLRALAGIDHGAPWLEGGVAYRSGIGDLRVDAASRRGRQGIQFNARGGALRIDGELMATQHIDEGFALVDVASETPVTVMVENRPRPRKAGVGKPVIVTGLQPYAENHIAIDPSEVSIEAGLDTQAQVVAPGWRQAVRVGFGSAERLGARLRLVDPRGNPVQTGSTFAWNGGSGIVGYDGEVWIEDYAGGGMVLRVTGANGACRVAVPQLSGEARLMASAPVVCIPESEWALAHAGARHQPQLADAVIPRKEPRP</sequence>
<evidence type="ECO:0000256" key="1">
    <source>
        <dbReference type="SAM" id="SignalP"/>
    </source>
</evidence>
<protein>
    <submittedName>
        <fullName evidence="2">Fimbria/pilus outer membrane usher protein</fullName>
    </submittedName>
</protein>
<accession>A0A7X4GFJ4</accession>
<dbReference type="RefSeq" id="WP_160985427.1">
    <property type="nucleotide sequence ID" value="NZ_WVTD01000004.1"/>
</dbReference>
<dbReference type="PANTHER" id="PTHR30451">
    <property type="entry name" value="OUTER MEMBRANE USHER PROTEIN"/>
    <property type="match status" value="1"/>
</dbReference>
<dbReference type="GO" id="GO:0009279">
    <property type="term" value="C:cell outer membrane"/>
    <property type="evidence" value="ECO:0007669"/>
    <property type="project" value="TreeGrafter"/>
</dbReference>
<dbReference type="GO" id="GO:0009297">
    <property type="term" value="P:pilus assembly"/>
    <property type="evidence" value="ECO:0007669"/>
    <property type="project" value="InterPro"/>
</dbReference>
<reference evidence="2 3" key="1">
    <citation type="submission" date="2019-12" db="EMBL/GenBank/DDBJ databases">
        <authorList>
            <person name="Feng G."/>
            <person name="Zhu H."/>
        </authorList>
    </citation>
    <scope>NUCLEOTIDE SEQUENCE [LARGE SCALE GENOMIC DNA]</scope>
    <source>
        <strain evidence="2 3">FGD1</strain>
    </source>
</reference>
<feature type="signal peptide" evidence="1">
    <location>
        <begin position="1"/>
        <end position="23"/>
    </location>
</feature>
<gene>
    <name evidence="2" type="ORF">GR702_07965</name>
</gene>
<dbReference type="Pfam" id="PF00577">
    <property type="entry name" value="Usher"/>
    <property type="match status" value="1"/>
</dbReference>
<proteinExistence type="predicted"/>
<dbReference type="Gene3D" id="2.60.40.3110">
    <property type="match status" value="1"/>
</dbReference>
<evidence type="ECO:0000313" key="3">
    <source>
        <dbReference type="Proteomes" id="UP000465810"/>
    </source>
</evidence>
<dbReference type="AlphaFoldDB" id="A0A7X4GFJ4"/>
<dbReference type="GO" id="GO:0015473">
    <property type="term" value="F:fimbrial usher porin activity"/>
    <property type="evidence" value="ECO:0007669"/>
    <property type="project" value="InterPro"/>
</dbReference>
<dbReference type="InterPro" id="IPR042186">
    <property type="entry name" value="FimD_plug_dom"/>
</dbReference>
<comment type="caution">
    <text evidence="2">The sequence shown here is derived from an EMBL/GenBank/DDBJ whole genome shotgun (WGS) entry which is preliminary data.</text>
</comment>
<dbReference type="InterPro" id="IPR000015">
    <property type="entry name" value="Fimb_usher"/>
</dbReference>
<keyword evidence="3" id="KW-1185">Reference proteome</keyword>
<dbReference type="Gene3D" id="2.60.40.2610">
    <property type="entry name" value="Outer membrane usher protein FimD, plug domain"/>
    <property type="match status" value="1"/>
</dbReference>
<evidence type="ECO:0000313" key="2">
    <source>
        <dbReference type="EMBL" id="MYL97710.1"/>
    </source>
</evidence>
<keyword evidence="1" id="KW-0732">Signal</keyword>